<sequence>MGVSGVDLSYRPSQVLVKKNTKSPQPVNDDYIRETKNAVIRDLGKKINFSDVRPNQQTEKLRHRLSSGTRTRAVASSFLILKDVIAEQPTQKLFLFIKEMRRDVKIQCFKFCWGCMSGGKSGCTKAVRDYKRDTEEYKISSFEQRLMNEIEFRLERTPVDESDDEIQHDEIPSGKCIAPVFDKRLKHFRVTEGSPVTFTCKIVGIPVPKVYWFKDGKQISKRNEHCKMRREGDGTCCLHIESTTSDDDGNYTIMAANPQVETQGSALCCTLRKEQLMSL</sequence>
<dbReference type="PANTHER" id="PTHR47633:SF4">
    <property type="entry name" value="MYOPALLADIN ISOFORM X1"/>
    <property type="match status" value="1"/>
</dbReference>
<dbReference type="SMART" id="SM00408">
    <property type="entry name" value="IGc2"/>
    <property type="match status" value="1"/>
</dbReference>
<dbReference type="PANTHER" id="PTHR47633">
    <property type="entry name" value="IMMUNOGLOBULIN"/>
    <property type="match status" value="1"/>
</dbReference>
<dbReference type="InterPro" id="IPR007110">
    <property type="entry name" value="Ig-like_dom"/>
</dbReference>
<proteinExistence type="predicted"/>
<evidence type="ECO:0000259" key="1">
    <source>
        <dbReference type="PROSITE" id="PS50835"/>
    </source>
</evidence>
<evidence type="ECO:0000313" key="3">
    <source>
        <dbReference type="Proteomes" id="UP001266305"/>
    </source>
</evidence>
<keyword evidence="3" id="KW-1185">Reference proteome</keyword>
<dbReference type="SUPFAM" id="SSF48726">
    <property type="entry name" value="Immunoglobulin"/>
    <property type="match status" value="1"/>
</dbReference>
<dbReference type="InterPro" id="IPR013098">
    <property type="entry name" value="Ig_I-set"/>
</dbReference>
<feature type="domain" description="Ig-like" evidence="1">
    <location>
        <begin position="179"/>
        <end position="265"/>
    </location>
</feature>
<dbReference type="Pfam" id="PF07679">
    <property type="entry name" value="I-set"/>
    <property type="match status" value="1"/>
</dbReference>
<name>A0ABQ9UNB3_SAGOE</name>
<dbReference type="EMBL" id="JASSZA010000011">
    <property type="protein sequence ID" value="KAK2098561.1"/>
    <property type="molecule type" value="Genomic_DNA"/>
</dbReference>
<comment type="caution">
    <text evidence="2">The sequence shown here is derived from an EMBL/GenBank/DDBJ whole genome shotgun (WGS) entry which is preliminary data.</text>
</comment>
<dbReference type="InterPro" id="IPR036179">
    <property type="entry name" value="Ig-like_dom_sf"/>
</dbReference>
<reference evidence="2 3" key="1">
    <citation type="submission" date="2023-05" db="EMBL/GenBank/DDBJ databases">
        <title>B98-5 Cell Line De Novo Hybrid Assembly: An Optical Mapping Approach.</title>
        <authorList>
            <person name="Kananen K."/>
            <person name="Auerbach J.A."/>
            <person name="Kautto E."/>
            <person name="Blachly J.S."/>
        </authorList>
    </citation>
    <scope>NUCLEOTIDE SEQUENCE [LARGE SCALE GENOMIC DNA]</scope>
    <source>
        <strain evidence="2">B95-8</strain>
        <tissue evidence="2">Cell line</tissue>
    </source>
</reference>
<dbReference type="SMART" id="SM00409">
    <property type="entry name" value="IG"/>
    <property type="match status" value="1"/>
</dbReference>
<dbReference type="Gene3D" id="2.60.40.10">
    <property type="entry name" value="Immunoglobulins"/>
    <property type="match status" value="1"/>
</dbReference>
<dbReference type="InterPro" id="IPR003599">
    <property type="entry name" value="Ig_sub"/>
</dbReference>
<dbReference type="Proteomes" id="UP001266305">
    <property type="component" value="Unassembled WGS sequence"/>
</dbReference>
<protein>
    <recommendedName>
        <fullName evidence="1">Ig-like domain-containing protein</fullName>
    </recommendedName>
</protein>
<dbReference type="InterPro" id="IPR013783">
    <property type="entry name" value="Ig-like_fold"/>
</dbReference>
<dbReference type="PROSITE" id="PS50835">
    <property type="entry name" value="IG_LIKE"/>
    <property type="match status" value="1"/>
</dbReference>
<evidence type="ECO:0000313" key="2">
    <source>
        <dbReference type="EMBL" id="KAK2098561.1"/>
    </source>
</evidence>
<gene>
    <name evidence="2" type="ORF">P7K49_024012</name>
</gene>
<organism evidence="2 3">
    <name type="scientific">Saguinus oedipus</name>
    <name type="common">Cotton-top tamarin</name>
    <name type="synonym">Oedipomidas oedipus</name>
    <dbReference type="NCBI Taxonomy" id="9490"/>
    <lineage>
        <taxon>Eukaryota</taxon>
        <taxon>Metazoa</taxon>
        <taxon>Chordata</taxon>
        <taxon>Craniata</taxon>
        <taxon>Vertebrata</taxon>
        <taxon>Euteleostomi</taxon>
        <taxon>Mammalia</taxon>
        <taxon>Eutheria</taxon>
        <taxon>Euarchontoglires</taxon>
        <taxon>Primates</taxon>
        <taxon>Haplorrhini</taxon>
        <taxon>Platyrrhini</taxon>
        <taxon>Cebidae</taxon>
        <taxon>Callitrichinae</taxon>
        <taxon>Saguinus</taxon>
    </lineage>
</organism>
<accession>A0ABQ9UNB3</accession>
<dbReference type="InterPro" id="IPR003598">
    <property type="entry name" value="Ig_sub2"/>
</dbReference>